<proteinExistence type="predicted"/>
<dbReference type="AlphaFoldDB" id="A0A1K0GBZ8"/>
<accession>A0A1K0GBZ8</accession>
<name>A0A1K0GBZ8_9ACTN</name>
<keyword evidence="2" id="KW-0732">Signal</keyword>
<sequence>MKHSAPRGRQLKRLAFVGAAVVVAGLLVAPSSGTAQPPADPGTPPGVDEVASTPNIKQVAYLPKTGPFANSTNSDWAFQGHYAFGGNYNGFTVYDIKNPKAPVVAAQVLCPGSQNDVSVTGDLLFLATDSQRTNDSCNNSASTLAAPGDRWEGIKIFDISDPLTPKYLKSIKTDCGAHTQTLVPGKAGDNSAYIYVSSYNLAAADLPNCALPHDKISIIRVPLKDPAAAAVVATPVLFPDGGHPGGPSEEQQPTTGCHDITAYPEKDIAAGACMGDGVLFDISVRSAPRVITTVRDTVNFSFWHSATFNNRANKVVFTDELGGGGMATCNPEIGPTRGADAIYDIVGRGDNRKLEFRSYFKIPRLNTDFENCVAHNGSLIPVPGRDIMVQAWYQGGISVWDFTDSRAPKEIAYWERGPLSSTQFVSGGSWSAYWYNGFIYSNDIAKGMDVLELKDVRTNLARKARTDEFNAQTQDNFRNW</sequence>
<evidence type="ECO:0000313" key="4">
    <source>
        <dbReference type="Proteomes" id="UP000182486"/>
    </source>
</evidence>
<dbReference type="EMBL" id="MEIA01000551">
    <property type="protein sequence ID" value="OJF09694.1"/>
    <property type="molecule type" value="Genomic_DNA"/>
</dbReference>
<dbReference type="InterPro" id="IPR013211">
    <property type="entry name" value="LVIVD"/>
</dbReference>
<reference evidence="3 4" key="1">
    <citation type="submission" date="2016-09" db="EMBL/GenBank/DDBJ databases">
        <title>Couchioplanes caeruleus draft genome sequence.</title>
        <authorList>
            <person name="Sheehan J."/>
            <person name="Caffrey P."/>
        </authorList>
    </citation>
    <scope>NUCLEOTIDE SEQUENCE [LARGE SCALE GENOMIC DNA]</scope>
    <source>
        <strain evidence="3 4">DSM 43634</strain>
    </source>
</reference>
<evidence type="ECO:0000256" key="2">
    <source>
        <dbReference type="SAM" id="SignalP"/>
    </source>
</evidence>
<dbReference type="RefSeq" id="WP_071810021.1">
    <property type="nucleotide sequence ID" value="NZ_MEIA01000551.1"/>
</dbReference>
<protein>
    <recommendedName>
        <fullName evidence="5">LVIVD repeat-containing protein</fullName>
    </recommendedName>
</protein>
<comment type="caution">
    <text evidence="3">The sequence shown here is derived from an EMBL/GenBank/DDBJ whole genome shotgun (WGS) entry which is preliminary data.</text>
</comment>
<evidence type="ECO:0000313" key="3">
    <source>
        <dbReference type="EMBL" id="OJF09694.1"/>
    </source>
</evidence>
<evidence type="ECO:0008006" key="5">
    <source>
        <dbReference type="Google" id="ProtNLM"/>
    </source>
</evidence>
<gene>
    <name evidence="3" type="ORF">BG844_36100</name>
</gene>
<keyword evidence="4" id="KW-1185">Reference proteome</keyword>
<organism evidence="3 4">
    <name type="scientific">Couchioplanes caeruleus subsp. caeruleus</name>
    <dbReference type="NCBI Taxonomy" id="56427"/>
    <lineage>
        <taxon>Bacteria</taxon>
        <taxon>Bacillati</taxon>
        <taxon>Actinomycetota</taxon>
        <taxon>Actinomycetes</taxon>
        <taxon>Micromonosporales</taxon>
        <taxon>Micromonosporaceae</taxon>
        <taxon>Couchioplanes</taxon>
    </lineage>
</organism>
<feature type="region of interest" description="Disordered" evidence="1">
    <location>
        <begin position="32"/>
        <end position="51"/>
    </location>
</feature>
<dbReference type="Proteomes" id="UP000182486">
    <property type="component" value="Unassembled WGS sequence"/>
</dbReference>
<dbReference type="SUPFAM" id="SSF75011">
    <property type="entry name" value="3-carboxy-cis,cis-mucoante lactonizing enzyme"/>
    <property type="match status" value="1"/>
</dbReference>
<dbReference type="Pfam" id="PF08309">
    <property type="entry name" value="LVIVD"/>
    <property type="match status" value="1"/>
</dbReference>
<feature type="signal peptide" evidence="2">
    <location>
        <begin position="1"/>
        <end position="35"/>
    </location>
</feature>
<evidence type="ECO:0000256" key="1">
    <source>
        <dbReference type="SAM" id="MobiDB-lite"/>
    </source>
</evidence>
<feature type="chain" id="PRO_5009664252" description="LVIVD repeat-containing protein" evidence="2">
    <location>
        <begin position="36"/>
        <end position="480"/>
    </location>
</feature>